<organism evidence="2 3">
    <name type="scientific">Qiania dongpingensis</name>
    <dbReference type="NCBI Taxonomy" id="2763669"/>
    <lineage>
        <taxon>Bacteria</taxon>
        <taxon>Bacillati</taxon>
        <taxon>Bacillota</taxon>
        <taxon>Clostridia</taxon>
        <taxon>Lachnospirales</taxon>
        <taxon>Lachnospiraceae</taxon>
        <taxon>Qiania</taxon>
    </lineage>
</organism>
<reference evidence="2 3" key="1">
    <citation type="submission" date="2020-08" db="EMBL/GenBank/DDBJ databases">
        <authorList>
            <person name="Liu C."/>
            <person name="Sun Q."/>
        </authorList>
    </citation>
    <scope>NUCLEOTIDE SEQUENCE [LARGE SCALE GENOMIC DNA]</scope>
    <source>
        <strain evidence="2 3">NSJ-38</strain>
    </source>
</reference>
<protein>
    <submittedName>
        <fullName evidence="2">Helix-turn-helix domain-containing protein</fullName>
    </submittedName>
</protein>
<feature type="domain" description="HTH cro/C1-type" evidence="1">
    <location>
        <begin position="17"/>
        <end position="65"/>
    </location>
</feature>
<evidence type="ECO:0000259" key="1">
    <source>
        <dbReference type="Pfam" id="PF13443"/>
    </source>
</evidence>
<evidence type="ECO:0000313" key="2">
    <source>
        <dbReference type="EMBL" id="QNM04579.1"/>
    </source>
</evidence>
<dbReference type="InterPro" id="IPR010982">
    <property type="entry name" value="Lambda_DNA-bd_dom_sf"/>
</dbReference>
<keyword evidence="3" id="KW-1185">Reference proteome</keyword>
<dbReference type="Proteomes" id="UP000515823">
    <property type="component" value="Chromosome"/>
</dbReference>
<gene>
    <name evidence="2" type="ORF">H9Q78_08835</name>
</gene>
<dbReference type="InterPro" id="IPR001387">
    <property type="entry name" value="Cro/C1-type_HTH"/>
</dbReference>
<proteinExistence type="predicted"/>
<sequence length="72" mass="8174">MIVYTPFWQTLEASTESTYSLINKHGISSNTLSRMRKGLPLSTVTINDFCRIFNCSVGDIVEYIPNDDDQLL</sequence>
<dbReference type="EMBL" id="CP060634">
    <property type="protein sequence ID" value="QNM04579.1"/>
    <property type="molecule type" value="Genomic_DNA"/>
</dbReference>
<accession>A0A7G9G197</accession>
<dbReference type="KEGG" id="qdo:H9Q78_08835"/>
<dbReference type="RefSeq" id="WP_147597726.1">
    <property type="nucleotide sequence ID" value="NZ_CP060634.1"/>
</dbReference>
<dbReference type="SUPFAM" id="SSF47413">
    <property type="entry name" value="lambda repressor-like DNA-binding domains"/>
    <property type="match status" value="1"/>
</dbReference>
<name>A0A7G9G197_9FIRM</name>
<evidence type="ECO:0000313" key="3">
    <source>
        <dbReference type="Proteomes" id="UP000515823"/>
    </source>
</evidence>
<dbReference type="AlphaFoldDB" id="A0A7G9G197"/>
<dbReference type="GO" id="GO:0003677">
    <property type="term" value="F:DNA binding"/>
    <property type="evidence" value="ECO:0007669"/>
    <property type="project" value="InterPro"/>
</dbReference>
<dbReference type="Pfam" id="PF13443">
    <property type="entry name" value="HTH_26"/>
    <property type="match status" value="1"/>
</dbReference>